<evidence type="ECO:0000313" key="2">
    <source>
        <dbReference type="EMBL" id="EGC43157.1"/>
    </source>
</evidence>
<sequence length="112" mass="12592">MFIEIALQLSCSLHLLSDVRMSLLLIELCILSRKRTGKAWKTQRSFDRISQSPNPLTPSFDSSQNIQRMSPDRHNTHRLFAPKLNLPEVSPAVQRQALTVAPNAPANTDLLS</sequence>
<dbReference type="HOGENOM" id="CLU_2145114_0_0_1"/>
<proteinExistence type="predicted"/>
<evidence type="ECO:0000313" key="3">
    <source>
        <dbReference type="Proteomes" id="UP000008142"/>
    </source>
</evidence>
<organism evidence="3">
    <name type="scientific">Ajellomyces capsulatus (strain H88)</name>
    <name type="common">Darling's disease fungus</name>
    <name type="synonym">Histoplasma capsulatum</name>
    <dbReference type="NCBI Taxonomy" id="544711"/>
    <lineage>
        <taxon>Eukaryota</taxon>
        <taxon>Fungi</taxon>
        <taxon>Dikarya</taxon>
        <taxon>Ascomycota</taxon>
        <taxon>Pezizomycotina</taxon>
        <taxon>Eurotiomycetes</taxon>
        <taxon>Eurotiomycetidae</taxon>
        <taxon>Onygenales</taxon>
        <taxon>Ajellomycetaceae</taxon>
        <taxon>Histoplasma</taxon>
    </lineage>
</organism>
<dbReference type="EMBL" id="DS990637">
    <property type="protein sequence ID" value="EGC43157.1"/>
    <property type="molecule type" value="Genomic_DNA"/>
</dbReference>
<reference evidence="3" key="1">
    <citation type="submission" date="2008-07" db="EMBL/GenBank/DDBJ databases">
        <title>Annotation of Ajellomyces capsulatus strain H88.</title>
        <authorList>
            <person name="Champion M."/>
            <person name="Cuomo C."/>
            <person name="Ma L.-J."/>
            <person name="Henn M.R."/>
            <person name="Sil A."/>
            <person name="Goldman B."/>
            <person name="Young S.K."/>
            <person name="Kodira C.D."/>
            <person name="Zeng Q."/>
            <person name="Koehrsen M."/>
            <person name="Alvarado L."/>
            <person name="Berlin A."/>
            <person name="Borenstein D."/>
            <person name="Chen Z."/>
            <person name="Engels R."/>
            <person name="Freedman E."/>
            <person name="Gellesch M."/>
            <person name="Goldberg J."/>
            <person name="Griggs A."/>
            <person name="Gujja S."/>
            <person name="Heiman D."/>
            <person name="Hepburn T."/>
            <person name="Howarth C."/>
            <person name="Jen D."/>
            <person name="Larson L."/>
            <person name="Lewis B."/>
            <person name="Mehta T."/>
            <person name="Park D."/>
            <person name="Pearson M."/>
            <person name="Roberts A."/>
            <person name="Saif S."/>
            <person name="Shea T."/>
            <person name="Shenoy N."/>
            <person name="Sisk P."/>
            <person name="Stolte C."/>
            <person name="Sykes S."/>
            <person name="Walk T."/>
            <person name="White J."/>
            <person name="Yandava C."/>
            <person name="Klein B."/>
            <person name="McEwen J.G."/>
            <person name="Puccia R."/>
            <person name="Goldman G.H."/>
            <person name="Felipe M.S."/>
            <person name="Nino-Vega G."/>
            <person name="San-Blas G."/>
            <person name="Taylor J."/>
            <person name="Mendoza L."/>
            <person name="Galagan J."/>
            <person name="Nusbaum C."/>
            <person name="Birren B."/>
        </authorList>
    </citation>
    <scope>NUCLEOTIDE SEQUENCE [LARGE SCALE GENOMIC DNA]</scope>
    <source>
        <strain evidence="3">H88</strain>
    </source>
</reference>
<dbReference type="AlphaFoldDB" id="F0UC04"/>
<protein>
    <submittedName>
        <fullName evidence="2">Predicted protein</fullName>
    </submittedName>
</protein>
<feature type="compositionally biased region" description="Polar residues" evidence="1">
    <location>
        <begin position="48"/>
        <end position="68"/>
    </location>
</feature>
<name>F0UC04_AJEC8</name>
<evidence type="ECO:0000256" key="1">
    <source>
        <dbReference type="SAM" id="MobiDB-lite"/>
    </source>
</evidence>
<gene>
    <name evidence="2" type="ORF">HCEG_02372</name>
</gene>
<dbReference type="Proteomes" id="UP000008142">
    <property type="component" value="Unassembled WGS sequence"/>
</dbReference>
<feature type="region of interest" description="Disordered" evidence="1">
    <location>
        <begin position="44"/>
        <end position="69"/>
    </location>
</feature>
<accession>F0UC04</accession>